<dbReference type="SUPFAM" id="SSF47336">
    <property type="entry name" value="ACP-like"/>
    <property type="match status" value="1"/>
</dbReference>
<protein>
    <submittedName>
        <fullName evidence="4">Acyl carrier protein</fullName>
    </submittedName>
</protein>
<evidence type="ECO:0000313" key="4">
    <source>
        <dbReference type="EMBL" id="MCK2220651.1"/>
    </source>
</evidence>
<keyword evidence="5" id="KW-1185">Reference proteome</keyword>
<dbReference type="InterPro" id="IPR036736">
    <property type="entry name" value="ACP-like_sf"/>
</dbReference>
<sequence>MAALVADLAARVLAVPGHEIGVDVPLTLLGLDSVLATRFRERMRLELGVDVPVRHLLGPGTLLDLTTEVRAAAC</sequence>
<gene>
    <name evidence="4" type="ORF">MF672_043640</name>
</gene>
<evidence type="ECO:0000256" key="2">
    <source>
        <dbReference type="ARBA" id="ARBA00022553"/>
    </source>
</evidence>
<accession>A0ABT0G956</accession>
<name>A0ABT0G956_9ACTN</name>
<reference evidence="4 5" key="1">
    <citation type="submission" date="2022-04" db="EMBL/GenBank/DDBJ databases">
        <title>Genome draft of Actinomadura sp. ATCC 31491.</title>
        <authorList>
            <person name="Shi X."/>
            <person name="Du Y."/>
        </authorList>
    </citation>
    <scope>NUCLEOTIDE SEQUENCE [LARGE SCALE GENOMIC DNA]</scope>
    <source>
        <strain evidence="4 5">ATCC 31491</strain>
    </source>
</reference>
<evidence type="ECO:0000313" key="5">
    <source>
        <dbReference type="Proteomes" id="UP001317259"/>
    </source>
</evidence>
<dbReference type="Pfam" id="PF00550">
    <property type="entry name" value="PP-binding"/>
    <property type="match status" value="1"/>
</dbReference>
<dbReference type="PROSITE" id="PS50075">
    <property type="entry name" value="CARRIER"/>
    <property type="match status" value="1"/>
</dbReference>
<dbReference type="Proteomes" id="UP001317259">
    <property type="component" value="Unassembled WGS sequence"/>
</dbReference>
<dbReference type="InterPro" id="IPR009081">
    <property type="entry name" value="PP-bd_ACP"/>
</dbReference>
<comment type="caution">
    <text evidence="4">The sequence shown here is derived from an EMBL/GenBank/DDBJ whole genome shotgun (WGS) entry which is preliminary data.</text>
</comment>
<dbReference type="Gene3D" id="1.10.1200.10">
    <property type="entry name" value="ACP-like"/>
    <property type="match status" value="1"/>
</dbReference>
<keyword evidence="1" id="KW-0596">Phosphopantetheine</keyword>
<evidence type="ECO:0000259" key="3">
    <source>
        <dbReference type="PROSITE" id="PS50075"/>
    </source>
</evidence>
<evidence type="ECO:0000256" key="1">
    <source>
        <dbReference type="ARBA" id="ARBA00022450"/>
    </source>
</evidence>
<keyword evidence="2" id="KW-0597">Phosphoprotein</keyword>
<dbReference type="EMBL" id="JAKRKC020000002">
    <property type="protein sequence ID" value="MCK2220651.1"/>
    <property type="molecule type" value="Genomic_DNA"/>
</dbReference>
<organism evidence="4 5">
    <name type="scientific">Actinomadura luzonensis</name>
    <dbReference type="NCBI Taxonomy" id="2805427"/>
    <lineage>
        <taxon>Bacteria</taxon>
        <taxon>Bacillati</taxon>
        <taxon>Actinomycetota</taxon>
        <taxon>Actinomycetes</taxon>
        <taxon>Streptosporangiales</taxon>
        <taxon>Thermomonosporaceae</taxon>
        <taxon>Actinomadura</taxon>
    </lineage>
</organism>
<dbReference type="RefSeq" id="WP_247815733.1">
    <property type="nucleotide sequence ID" value="NZ_JAKRKC020000002.1"/>
</dbReference>
<feature type="domain" description="Carrier" evidence="3">
    <location>
        <begin position="1"/>
        <end position="73"/>
    </location>
</feature>
<proteinExistence type="predicted"/>
<dbReference type="InterPro" id="IPR020806">
    <property type="entry name" value="PKS_PP-bd"/>
</dbReference>
<dbReference type="SMART" id="SM00823">
    <property type="entry name" value="PKS_PP"/>
    <property type="match status" value="1"/>
</dbReference>